<organism evidence="10">
    <name type="scientific">Candidatus Kentrum sp. LPFa</name>
    <dbReference type="NCBI Taxonomy" id="2126335"/>
    <lineage>
        <taxon>Bacteria</taxon>
        <taxon>Pseudomonadati</taxon>
        <taxon>Pseudomonadota</taxon>
        <taxon>Gammaproteobacteria</taxon>
        <taxon>Candidatus Kentrum</taxon>
    </lineage>
</organism>
<comment type="catalytic activity">
    <reaction evidence="7 8">
        <text>7-aminomethyl-7-carbaguanine + guanosine(34) in tRNA = 7-aminomethyl-7-carbaguanosine(34) in tRNA + guanine</text>
        <dbReference type="Rhea" id="RHEA:24104"/>
        <dbReference type="Rhea" id="RHEA-COMP:10341"/>
        <dbReference type="Rhea" id="RHEA-COMP:10342"/>
        <dbReference type="ChEBI" id="CHEBI:16235"/>
        <dbReference type="ChEBI" id="CHEBI:58703"/>
        <dbReference type="ChEBI" id="CHEBI:74269"/>
        <dbReference type="ChEBI" id="CHEBI:82833"/>
        <dbReference type="EC" id="2.4.2.29"/>
    </reaction>
</comment>
<evidence type="ECO:0000256" key="3">
    <source>
        <dbReference type="ARBA" id="ARBA00022679"/>
    </source>
</evidence>
<comment type="subunit">
    <text evidence="8">Homodimer. Within each dimer, one monomer is responsible for RNA recognition and catalysis, while the other monomer binds to the replacement base PreQ1.</text>
</comment>
<dbReference type="PANTHER" id="PTHR46499">
    <property type="entry name" value="QUEUINE TRNA-RIBOSYLTRANSFERASE"/>
    <property type="match status" value="1"/>
</dbReference>
<dbReference type="EMBL" id="CAADFK010000046">
    <property type="protein sequence ID" value="VFK13345.1"/>
    <property type="molecule type" value="Genomic_DNA"/>
</dbReference>
<protein>
    <recommendedName>
        <fullName evidence="8">Queuine tRNA-ribosyltransferase</fullName>
        <ecNumber evidence="8">2.4.2.29</ecNumber>
    </recommendedName>
    <alternativeName>
        <fullName evidence="8">Guanine insertion enzyme</fullName>
    </alternativeName>
    <alternativeName>
        <fullName evidence="8">tRNA-guanine transglycosylase</fullName>
    </alternativeName>
</protein>
<dbReference type="NCBIfam" id="TIGR00430">
    <property type="entry name" value="Q_tRNA_tgt"/>
    <property type="match status" value="1"/>
</dbReference>
<feature type="active site" description="Nucleophile" evidence="8">
    <location>
        <position position="280"/>
    </location>
</feature>
<evidence type="ECO:0000256" key="6">
    <source>
        <dbReference type="ARBA" id="ARBA00022785"/>
    </source>
</evidence>
<feature type="region of interest" description="RNA binding; important for wobble base 34 recognition" evidence="8">
    <location>
        <begin position="285"/>
        <end position="289"/>
    </location>
</feature>
<dbReference type="InterPro" id="IPR036511">
    <property type="entry name" value="TGT-like_sf"/>
</dbReference>
<evidence type="ECO:0000256" key="2">
    <source>
        <dbReference type="ARBA" id="ARBA00022676"/>
    </source>
</evidence>
<feature type="binding site" evidence="8">
    <location>
        <begin position="104"/>
        <end position="108"/>
    </location>
    <ligand>
        <name>substrate</name>
    </ligand>
</feature>
<evidence type="ECO:0000256" key="1">
    <source>
        <dbReference type="ARBA" id="ARBA00004691"/>
    </source>
</evidence>
<reference evidence="10" key="1">
    <citation type="submission" date="2019-02" db="EMBL/GenBank/DDBJ databases">
        <authorList>
            <person name="Gruber-Vodicka R. H."/>
            <person name="Seah K. B. B."/>
        </authorList>
    </citation>
    <scope>NUCLEOTIDE SEQUENCE</scope>
    <source>
        <strain evidence="10">BECK_S313</strain>
    </source>
</reference>
<dbReference type="SUPFAM" id="SSF51713">
    <property type="entry name" value="tRNA-guanine transglycosylase"/>
    <property type="match status" value="1"/>
</dbReference>
<evidence type="ECO:0000313" key="10">
    <source>
        <dbReference type="EMBL" id="VFK13345.1"/>
    </source>
</evidence>
<feature type="binding site" evidence="8">
    <location>
        <position position="349"/>
    </location>
    <ligand>
        <name>Zn(2+)</name>
        <dbReference type="ChEBI" id="CHEBI:29105"/>
    </ligand>
</feature>
<dbReference type="InterPro" id="IPR050076">
    <property type="entry name" value="ArchSynthase1/Queuine_TRR"/>
</dbReference>
<feature type="region of interest" description="RNA binding" evidence="8">
    <location>
        <begin position="261"/>
        <end position="267"/>
    </location>
</feature>
<dbReference type="Gene3D" id="3.20.20.105">
    <property type="entry name" value="Queuine tRNA-ribosyltransferase-like"/>
    <property type="match status" value="1"/>
</dbReference>
<dbReference type="GO" id="GO:0008479">
    <property type="term" value="F:tRNA-guanosine(34) queuine transglycosylase activity"/>
    <property type="evidence" value="ECO:0007669"/>
    <property type="project" value="UniProtKB-UniRule"/>
</dbReference>
<dbReference type="HAMAP" id="MF_00168">
    <property type="entry name" value="Q_tRNA_Tgt"/>
    <property type="match status" value="1"/>
</dbReference>
<dbReference type="NCBIfam" id="TIGR00449">
    <property type="entry name" value="tgt_general"/>
    <property type="match status" value="1"/>
</dbReference>
<keyword evidence="3 8" id="KW-0808">Transferase</keyword>
<feature type="domain" description="tRNA-guanine(15) transglycosylase-like" evidence="9">
    <location>
        <begin position="25"/>
        <end position="381"/>
    </location>
</feature>
<evidence type="ECO:0000256" key="4">
    <source>
        <dbReference type="ARBA" id="ARBA00022694"/>
    </source>
</evidence>
<comment type="cofactor">
    <cofactor evidence="8">
        <name>Zn(2+)</name>
        <dbReference type="ChEBI" id="CHEBI:29105"/>
    </cofactor>
    <text evidence="8">Binds 1 zinc ion per subunit.</text>
</comment>
<keyword evidence="5 8" id="KW-0479">Metal-binding</keyword>
<feature type="binding site" evidence="8">
    <location>
        <position position="318"/>
    </location>
    <ligand>
        <name>Zn(2+)</name>
        <dbReference type="ChEBI" id="CHEBI:29105"/>
    </ligand>
</feature>
<feature type="binding site" evidence="8">
    <location>
        <position position="323"/>
    </location>
    <ligand>
        <name>Zn(2+)</name>
        <dbReference type="ChEBI" id="CHEBI:29105"/>
    </ligand>
</feature>
<comment type="function">
    <text evidence="8">Catalyzes the base-exchange of a guanine (G) residue with the queuine precursor 7-aminomethyl-7-deazaguanine (PreQ1) at position 34 (anticodon wobble position) in tRNAs with GU(N) anticodons (tRNA-Asp, -Asn, -His and -Tyr). Catalysis occurs through a double-displacement mechanism. The nucleophile active site attacks the C1' of nucleotide 34 to detach the guanine base from the RNA, forming a covalent enzyme-RNA intermediate. The proton acceptor active site deprotonates the incoming PreQ1, allowing a nucleophilic attack on the C1' of the ribose to form the product. After dissociation, two additional enzymatic reactions on the tRNA convert PreQ1 to queuine (Q), resulting in the hypermodified nucleoside queuosine (7-(((4,5-cis-dihydroxy-2-cyclopenten-1-yl)amino)methyl)-7-deazaguanosine).</text>
</comment>
<evidence type="ECO:0000259" key="9">
    <source>
        <dbReference type="Pfam" id="PF01702"/>
    </source>
</evidence>
<comment type="pathway">
    <text evidence="1 8">tRNA modification; tRNA-queuosine biosynthesis.</text>
</comment>
<comment type="similarity">
    <text evidence="8">Belongs to the queuine tRNA-ribosyltransferase family.</text>
</comment>
<evidence type="ECO:0000256" key="8">
    <source>
        <dbReference type="HAMAP-Rule" id="MF_00168"/>
    </source>
</evidence>
<dbReference type="Pfam" id="PF01702">
    <property type="entry name" value="TGT"/>
    <property type="match status" value="1"/>
</dbReference>
<keyword evidence="8" id="KW-0862">Zinc</keyword>
<dbReference type="InterPro" id="IPR004803">
    <property type="entry name" value="TGT"/>
</dbReference>
<evidence type="ECO:0000256" key="5">
    <source>
        <dbReference type="ARBA" id="ARBA00022723"/>
    </source>
</evidence>
<dbReference type="GO" id="GO:0008616">
    <property type="term" value="P:tRNA queuosine(34) biosynthetic process"/>
    <property type="evidence" value="ECO:0007669"/>
    <property type="project" value="UniProtKB-UniRule"/>
</dbReference>
<feature type="binding site" evidence="8">
    <location>
        <position position="230"/>
    </location>
    <ligand>
        <name>substrate</name>
    </ligand>
</feature>
<keyword evidence="2 8" id="KW-0328">Glycosyltransferase</keyword>
<dbReference type="EC" id="2.4.2.29" evidence="8"/>
<feature type="binding site" evidence="8">
    <location>
        <position position="200"/>
    </location>
    <ligand>
        <name>substrate</name>
    </ligand>
</feature>
<dbReference type="FunFam" id="3.20.20.105:FF:000001">
    <property type="entry name" value="Queuine tRNA-ribosyltransferase"/>
    <property type="match status" value="1"/>
</dbReference>
<evidence type="ECO:0000256" key="7">
    <source>
        <dbReference type="ARBA" id="ARBA00050112"/>
    </source>
</evidence>
<dbReference type="GO" id="GO:0005829">
    <property type="term" value="C:cytosol"/>
    <property type="evidence" value="ECO:0007669"/>
    <property type="project" value="TreeGrafter"/>
</dbReference>
<dbReference type="AlphaFoldDB" id="A0A450W8J8"/>
<dbReference type="InterPro" id="IPR002616">
    <property type="entry name" value="tRNA_ribo_trans-like"/>
</dbReference>
<feature type="binding site" evidence="8">
    <location>
        <position position="320"/>
    </location>
    <ligand>
        <name>Zn(2+)</name>
        <dbReference type="ChEBI" id="CHEBI:29105"/>
    </ligand>
</feature>
<dbReference type="PANTHER" id="PTHR46499:SF1">
    <property type="entry name" value="QUEUINE TRNA-RIBOSYLTRANSFERASE"/>
    <property type="match status" value="1"/>
</dbReference>
<gene>
    <name evidence="8" type="primary">tgt</name>
    <name evidence="10" type="ORF">BECKLPF1236B_GA0070989_104621</name>
</gene>
<accession>A0A450W8J8</accession>
<proteinExistence type="inferred from homology"/>
<feature type="binding site" evidence="8">
    <location>
        <position position="158"/>
    </location>
    <ligand>
        <name>substrate</name>
    </ligand>
</feature>
<keyword evidence="4 8" id="KW-0819">tRNA processing</keyword>
<dbReference type="GO" id="GO:0046872">
    <property type="term" value="F:metal ion binding"/>
    <property type="evidence" value="ECO:0007669"/>
    <property type="project" value="UniProtKB-KW"/>
</dbReference>
<name>A0A450W8J8_9GAMM</name>
<sequence>MIIHESFRMDHMQNLFDFQILATDGPARRGRMRLEHGVVETPVFMPVGTYATVKAMTPEELTDLGTRLIVANTFHLLLRPGTQVIADHGGLHGFMHWDAPILTDSGGFQVFSLGKRRAISEEGVHFRSPIDGASLFLDAEGSIRVQRALQSDINMVFDDCTPYPATKDEARRSMELSMRWAERSYRAHAGSSSALFGIAQGGIYPDLRAESLESLMAIGSGALDGYAIGGLSVGEPPAERRVVLQDLLPRMPRDKPRYLMGVGTPEDIVAAVLLGVDMFDCVLPTRNARNGHLFVSTGVIRIRNSQYKTDTRPLDEACSCYTCRHYSRAYLHHLDRAHEILASRLNTMHNLAYYQSLLSGLRGAIAGGSIADFVADFYRARGTNPRSDLGSDLD</sequence>
<dbReference type="UniPathway" id="UPA00392"/>
<keyword evidence="6 8" id="KW-0671">Queuosine biosynthesis</keyword>
<feature type="active site" description="Proton acceptor" evidence="8">
    <location>
        <position position="104"/>
    </location>
</feature>